<dbReference type="AlphaFoldDB" id="A0A9W7B585"/>
<comment type="caution">
    <text evidence="2">The sequence shown here is derived from an EMBL/GenBank/DDBJ whole genome shotgun (WGS) entry which is preliminary data.</text>
</comment>
<reference evidence="3" key="1">
    <citation type="journal article" date="2023" name="Commun. Biol.">
        <title>Genome analysis of Parmales, the sister group of diatoms, reveals the evolutionary specialization of diatoms from phago-mixotrophs to photoautotrophs.</title>
        <authorList>
            <person name="Ban H."/>
            <person name="Sato S."/>
            <person name="Yoshikawa S."/>
            <person name="Yamada K."/>
            <person name="Nakamura Y."/>
            <person name="Ichinomiya M."/>
            <person name="Sato N."/>
            <person name="Blanc-Mathieu R."/>
            <person name="Endo H."/>
            <person name="Kuwata A."/>
            <person name="Ogata H."/>
        </authorList>
    </citation>
    <scope>NUCLEOTIDE SEQUENCE [LARGE SCALE GENOMIC DNA]</scope>
    <source>
        <strain evidence="3">NIES 3701</strain>
    </source>
</reference>
<dbReference type="Proteomes" id="UP001165085">
    <property type="component" value="Unassembled WGS sequence"/>
</dbReference>
<organism evidence="2 3">
    <name type="scientific">Triparma strigata</name>
    <dbReference type="NCBI Taxonomy" id="1606541"/>
    <lineage>
        <taxon>Eukaryota</taxon>
        <taxon>Sar</taxon>
        <taxon>Stramenopiles</taxon>
        <taxon>Ochrophyta</taxon>
        <taxon>Bolidophyceae</taxon>
        <taxon>Parmales</taxon>
        <taxon>Triparmaceae</taxon>
        <taxon>Triparma</taxon>
    </lineage>
</organism>
<feature type="region of interest" description="Disordered" evidence="1">
    <location>
        <begin position="77"/>
        <end position="121"/>
    </location>
</feature>
<feature type="compositionally biased region" description="Low complexity" evidence="1">
    <location>
        <begin position="110"/>
        <end position="121"/>
    </location>
</feature>
<evidence type="ECO:0000313" key="3">
    <source>
        <dbReference type="Proteomes" id="UP001165085"/>
    </source>
</evidence>
<sequence length="121" mass="13080">MAALNVMKGPSDCVMKLGKANYLSRRRNSLPVLQGAVRGEERKLARRATIMSMKKDQEWKWCLDPLEVAEEKQIVSVRKLSGSSTASTSTVRKLSGASSLTDGSGRRLSGDSSSTSSSGWS</sequence>
<gene>
    <name evidence="2" type="ORF">TrST_g12148</name>
</gene>
<feature type="compositionally biased region" description="Polar residues" evidence="1">
    <location>
        <begin position="81"/>
        <end position="100"/>
    </location>
</feature>
<evidence type="ECO:0000256" key="1">
    <source>
        <dbReference type="SAM" id="MobiDB-lite"/>
    </source>
</evidence>
<accession>A0A9W7B585</accession>
<keyword evidence="3" id="KW-1185">Reference proteome</keyword>
<protein>
    <submittedName>
        <fullName evidence="2">Uncharacterized protein</fullName>
    </submittedName>
</protein>
<evidence type="ECO:0000313" key="2">
    <source>
        <dbReference type="EMBL" id="GMH80124.1"/>
    </source>
</evidence>
<name>A0A9W7B585_9STRA</name>
<proteinExistence type="predicted"/>
<dbReference type="EMBL" id="BRXY01000241">
    <property type="protein sequence ID" value="GMH80124.1"/>
    <property type="molecule type" value="Genomic_DNA"/>
</dbReference>